<dbReference type="EMBL" id="CM042013">
    <property type="protein sequence ID" value="KAI3737519.1"/>
    <property type="molecule type" value="Genomic_DNA"/>
</dbReference>
<accession>A0ACB9CT58</accession>
<reference evidence="2" key="1">
    <citation type="journal article" date="2022" name="Mol. Ecol. Resour.">
        <title>The genomes of chicory, endive, great burdock and yacon provide insights into Asteraceae palaeo-polyploidization history and plant inulin production.</title>
        <authorList>
            <person name="Fan W."/>
            <person name="Wang S."/>
            <person name="Wang H."/>
            <person name="Wang A."/>
            <person name="Jiang F."/>
            <person name="Liu H."/>
            <person name="Zhao H."/>
            <person name="Xu D."/>
            <person name="Zhang Y."/>
        </authorList>
    </citation>
    <scope>NUCLEOTIDE SEQUENCE [LARGE SCALE GENOMIC DNA]</scope>
    <source>
        <strain evidence="2">cv. Punajuju</strain>
    </source>
</reference>
<proteinExistence type="predicted"/>
<name>A0ACB9CT58_CICIN</name>
<comment type="caution">
    <text evidence="1">The sequence shown here is derived from an EMBL/GenBank/DDBJ whole genome shotgun (WGS) entry which is preliminary data.</text>
</comment>
<keyword evidence="2" id="KW-1185">Reference proteome</keyword>
<evidence type="ECO:0000313" key="2">
    <source>
        <dbReference type="Proteomes" id="UP001055811"/>
    </source>
</evidence>
<dbReference type="Proteomes" id="UP001055811">
    <property type="component" value="Linkage Group LG05"/>
</dbReference>
<organism evidence="1 2">
    <name type="scientific">Cichorium intybus</name>
    <name type="common">Chicory</name>
    <dbReference type="NCBI Taxonomy" id="13427"/>
    <lineage>
        <taxon>Eukaryota</taxon>
        <taxon>Viridiplantae</taxon>
        <taxon>Streptophyta</taxon>
        <taxon>Embryophyta</taxon>
        <taxon>Tracheophyta</taxon>
        <taxon>Spermatophyta</taxon>
        <taxon>Magnoliopsida</taxon>
        <taxon>eudicotyledons</taxon>
        <taxon>Gunneridae</taxon>
        <taxon>Pentapetalae</taxon>
        <taxon>asterids</taxon>
        <taxon>campanulids</taxon>
        <taxon>Asterales</taxon>
        <taxon>Asteraceae</taxon>
        <taxon>Cichorioideae</taxon>
        <taxon>Cichorieae</taxon>
        <taxon>Cichoriinae</taxon>
        <taxon>Cichorium</taxon>
    </lineage>
</organism>
<protein>
    <submittedName>
        <fullName evidence="1">Uncharacterized protein</fullName>
    </submittedName>
</protein>
<gene>
    <name evidence="1" type="ORF">L2E82_27523</name>
</gene>
<sequence length="103" mass="12066">MNSVPKESFLEDLYAYSFSFSFINSPPKPQPLFFLFLNHEIYRFPAHISLDSTFLKDNLSLTIKSPVVGRYSHSNFAHPSLYILRFLQIHLRDRPVKKETGRC</sequence>
<evidence type="ECO:0000313" key="1">
    <source>
        <dbReference type="EMBL" id="KAI3737519.1"/>
    </source>
</evidence>
<reference evidence="1 2" key="2">
    <citation type="journal article" date="2022" name="Mol. Ecol. Resour.">
        <title>The genomes of chicory, endive, great burdock and yacon provide insights into Asteraceae paleo-polyploidization history and plant inulin production.</title>
        <authorList>
            <person name="Fan W."/>
            <person name="Wang S."/>
            <person name="Wang H."/>
            <person name="Wang A."/>
            <person name="Jiang F."/>
            <person name="Liu H."/>
            <person name="Zhao H."/>
            <person name="Xu D."/>
            <person name="Zhang Y."/>
        </authorList>
    </citation>
    <scope>NUCLEOTIDE SEQUENCE [LARGE SCALE GENOMIC DNA]</scope>
    <source>
        <strain evidence="2">cv. Punajuju</strain>
        <tissue evidence="1">Leaves</tissue>
    </source>
</reference>